<proteinExistence type="predicted"/>
<protein>
    <submittedName>
        <fullName evidence="1">Uncharacterized protein</fullName>
    </submittedName>
</protein>
<dbReference type="EMBL" id="BARV01020689">
    <property type="protein sequence ID" value="GAI30094.1"/>
    <property type="molecule type" value="Genomic_DNA"/>
</dbReference>
<dbReference type="AlphaFoldDB" id="X1PGS4"/>
<feature type="non-terminal residue" evidence="1">
    <location>
        <position position="1"/>
    </location>
</feature>
<reference evidence="1" key="1">
    <citation type="journal article" date="2014" name="Front. Microbiol.">
        <title>High frequency of phylogenetically diverse reductive dehalogenase-homologous genes in deep subseafloor sedimentary metagenomes.</title>
        <authorList>
            <person name="Kawai M."/>
            <person name="Futagami T."/>
            <person name="Toyoda A."/>
            <person name="Takaki Y."/>
            <person name="Nishi S."/>
            <person name="Hori S."/>
            <person name="Arai W."/>
            <person name="Tsubouchi T."/>
            <person name="Morono Y."/>
            <person name="Uchiyama I."/>
            <person name="Ito T."/>
            <person name="Fujiyama A."/>
            <person name="Inagaki F."/>
            <person name="Takami H."/>
        </authorList>
    </citation>
    <scope>NUCLEOTIDE SEQUENCE</scope>
    <source>
        <strain evidence="1">Expedition CK06-06</strain>
    </source>
</reference>
<evidence type="ECO:0000313" key="1">
    <source>
        <dbReference type="EMBL" id="GAI30094.1"/>
    </source>
</evidence>
<name>X1PGS4_9ZZZZ</name>
<organism evidence="1">
    <name type="scientific">marine sediment metagenome</name>
    <dbReference type="NCBI Taxonomy" id="412755"/>
    <lineage>
        <taxon>unclassified sequences</taxon>
        <taxon>metagenomes</taxon>
        <taxon>ecological metagenomes</taxon>
    </lineage>
</organism>
<sequence>NSSDTPRGVALRHMRMIATARDDWEKYPTDTATVVWARVSLETGKLEFQSNGRVDVDGLEKVGVGRINKFADRTHQDERRSRRFEQCCNINGLKPAPRAVMLPGG</sequence>
<accession>X1PGS4</accession>
<comment type="caution">
    <text evidence="1">The sequence shown here is derived from an EMBL/GenBank/DDBJ whole genome shotgun (WGS) entry which is preliminary data.</text>
</comment>
<gene>
    <name evidence="1" type="ORF">S06H3_34458</name>
</gene>